<evidence type="ECO:0000313" key="1">
    <source>
        <dbReference type="EMBL" id="CAG5126795.1"/>
    </source>
</evidence>
<keyword evidence="2" id="KW-1185">Reference proteome</keyword>
<accession>A0A8S3ZFQ4</accession>
<dbReference type="AlphaFoldDB" id="A0A8S3ZFQ4"/>
<evidence type="ECO:0000313" key="2">
    <source>
        <dbReference type="Proteomes" id="UP000678393"/>
    </source>
</evidence>
<gene>
    <name evidence="1" type="ORF">CUNI_LOCUS12353</name>
</gene>
<sequence length="69" mass="8002">MFLSLYIAFCVVCSSFLCIFEEVHILIYVNLNIHIARCTFFFFFQIISENLESSAYISLPRHSSSSILL</sequence>
<dbReference type="Proteomes" id="UP000678393">
    <property type="component" value="Unassembled WGS sequence"/>
</dbReference>
<proteinExistence type="predicted"/>
<feature type="non-terminal residue" evidence="1">
    <location>
        <position position="1"/>
    </location>
</feature>
<dbReference type="EMBL" id="CAJHNH020002456">
    <property type="protein sequence ID" value="CAG5126795.1"/>
    <property type="molecule type" value="Genomic_DNA"/>
</dbReference>
<organism evidence="1 2">
    <name type="scientific">Candidula unifasciata</name>
    <dbReference type="NCBI Taxonomy" id="100452"/>
    <lineage>
        <taxon>Eukaryota</taxon>
        <taxon>Metazoa</taxon>
        <taxon>Spiralia</taxon>
        <taxon>Lophotrochozoa</taxon>
        <taxon>Mollusca</taxon>
        <taxon>Gastropoda</taxon>
        <taxon>Heterobranchia</taxon>
        <taxon>Euthyneura</taxon>
        <taxon>Panpulmonata</taxon>
        <taxon>Eupulmonata</taxon>
        <taxon>Stylommatophora</taxon>
        <taxon>Helicina</taxon>
        <taxon>Helicoidea</taxon>
        <taxon>Geomitridae</taxon>
        <taxon>Candidula</taxon>
    </lineage>
</organism>
<comment type="caution">
    <text evidence="1">The sequence shown here is derived from an EMBL/GenBank/DDBJ whole genome shotgun (WGS) entry which is preliminary data.</text>
</comment>
<name>A0A8S3ZFQ4_9EUPU</name>
<protein>
    <submittedName>
        <fullName evidence="1">Uncharacterized protein</fullName>
    </submittedName>
</protein>
<reference evidence="1" key="1">
    <citation type="submission" date="2021-04" db="EMBL/GenBank/DDBJ databases">
        <authorList>
            <consortium name="Molecular Ecology Group"/>
        </authorList>
    </citation>
    <scope>NUCLEOTIDE SEQUENCE</scope>
</reference>